<dbReference type="InterPro" id="IPR019734">
    <property type="entry name" value="TPR_rpt"/>
</dbReference>
<dbReference type="PROSITE" id="PS50005">
    <property type="entry name" value="TPR"/>
    <property type="match status" value="2"/>
</dbReference>
<keyword evidence="6" id="KW-1185">Reference proteome</keyword>
<dbReference type="Gene3D" id="1.25.40.10">
    <property type="entry name" value="Tetratricopeptide repeat domain"/>
    <property type="match status" value="2"/>
</dbReference>
<sequence>MSETLGPHDVPCGTNQIKESSLFYKECEQAARLLAVVTKKEKKHAMNEAILKIIGNVRCRGGEFKKKKFKGLKAWFPENETAIKAKIKRRIESDLKKIEIEMSEQNNKVKPASNRVSSGRKSQGEGEESLGRVLEMPYHKISKKIGELGPYDVPCGSNASGQGAEGFHSDCSYFALIFPRLSKEEKDDAVQRIINSLEKRGGKFKKKMKDVGWVEESGSDTVVKRVLTCIANYGRKNGVISTETMNLIRQEVLCNRKGKEYAVVSMQRAQGFEKDANFDDSYYFLRTACYVYKTMLVENVESNKNETKWNLARTYRRLAEVLVDNGQKQGQALPYFEMAARACEELKHWDTLGAIKCQIAHCYKRKGDRSTADRMLQEAHDYLFSARWPLPLEFEMSDPTAKLFYYQYSANLLRGDGKHEASLDHYERSCLLQPTEDRQFSQDDHDNFLNISGKAYHGIGMAYTEQGKYDEADTYLRRSMSQLLKRYGPNHPEYTDNYLILAKGQMMRGKIGNARYLLENYLNLYRDKPAHPSYPFGLGHLGKTWEKEKNYREALNVYIRALELNEARIGKGIAHLDVAYTLNSIANCLRKDEKFDDASDTCKRAYETLRKLGYEDDGDHPTMVYNRNLHGRICSRDISSTYDETLLCT</sequence>
<organism evidence="5 6">
    <name type="scientific">Cylindrotheca closterium</name>
    <dbReference type="NCBI Taxonomy" id="2856"/>
    <lineage>
        <taxon>Eukaryota</taxon>
        <taxon>Sar</taxon>
        <taxon>Stramenopiles</taxon>
        <taxon>Ochrophyta</taxon>
        <taxon>Bacillariophyta</taxon>
        <taxon>Bacillariophyceae</taxon>
        <taxon>Bacillariophycidae</taxon>
        <taxon>Bacillariales</taxon>
        <taxon>Bacillariaceae</taxon>
        <taxon>Cylindrotheca</taxon>
    </lineage>
</organism>
<evidence type="ECO:0000256" key="2">
    <source>
        <dbReference type="ARBA" id="ARBA00022803"/>
    </source>
</evidence>
<accession>A0AAD2FNZ5</accession>
<keyword evidence="1" id="KW-0677">Repeat</keyword>
<dbReference type="SUPFAM" id="SSF48452">
    <property type="entry name" value="TPR-like"/>
    <property type="match status" value="2"/>
</dbReference>
<dbReference type="AlphaFoldDB" id="A0AAD2FNZ5"/>
<reference evidence="5" key="1">
    <citation type="submission" date="2023-08" db="EMBL/GenBank/DDBJ databases">
        <authorList>
            <person name="Audoor S."/>
            <person name="Bilcke G."/>
        </authorList>
    </citation>
    <scope>NUCLEOTIDE SEQUENCE</scope>
</reference>
<dbReference type="PANTHER" id="PTHR45641:SF19">
    <property type="entry name" value="NEPHROCYSTIN-3"/>
    <property type="match status" value="1"/>
</dbReference>
<comment type="caution">
    <text evidence="5">The sequence shown here is derived from an EMBL/GenBank/DDBJ whole genome shotgun (WGS) entry which is preliminary data.</text>
</comment>
<evidence type="ECO:0008006" key="7">
    <source>
        <dbReference type="Google" id="ProtNLM"/>
    </source>
</evidence>
<dbReference type="InterPro" id="IPR011990">
    <property type="entry name" value="TPR-like_helical_dom_sf"/>
</dbReference>
<proteinExistence type="predicted"/>
<protein>
    <recommendedName>
        <fullName evidence="7">Kinesin light chain</fullName>
    </recommendedName>
</protein>
<dbReference type="EMBL" id="CAKOGP040001725">
    <property type="protein sequence ID" value="CAJ1947233.1"/>
    <property type="molecule type" value="Genomic_DNA"/>
</dbReference>
<evidence type="ECO:0000313" key="5">
    <source>
        <dbReference type="EMBL" id="CAJ1947233.1"/>
    </source>
</evidence>
<feature type="repeat" description="TPR" evidence="3">
    <location>
        <begin position="535"/>
        <end position="568"/>
    </location>
</feature>
<dbReference type="Proteomes" id="UP001295423">
    <property type="component" value="Unassembled WGS sequence"/>
</dbReference>
<keyword evidence="2 3" id="KW-0802">TPR repeat</keyword>
<feature type="region of interest" description="Disordered" evidence="4">
    <location>
        <begin position="104"/>
        <end position="129"/>
    </location>
</feature>
<dbReference type="SMART" id="SM00028">
    <property type="entry name" value="TPR"/>
    <property type="match status" value="5"/>
</dbReference>
<feature type="repeat" description="TPR" evidence="3">
    <location>
        <begin position="453"/>
        <end position="486"/>
    </location>
</feature>
<evidence type="ECO:0000313" key="6">
    <source>
        <dbReference type="Proteomes" id="UP001295423"/>
    </source>
</evidence>
<evidence type="ECO:0000256" key="3">
    <source>
        <dbReference type="PROSITE-ProRule" id="PRU00339"/>
    </source>
</evidence>
<gene>
    <name evidence="5" type="ORF">CYCCA115_LOCUS11044</name>
</gene>
<dbReference type="Pfam" id="PF13424">
    <property type="entry name" value="TPR_12"/>
    <property type="match status" value="1"/>
</dbReference>
<evidence type="ECO:0000256" key="4">
    <source>
        <dbReference type="SAM" id="MobiDB-lite"/>
    </source>
</evidence>
<evidence type="ECO:0000256" key="1">
    <source>
        <dbReference type="ARBA" id="ARBA00022737"/>
    </source>
</evidence>
<name>A0AAD2FNZ5_9STRA</name>
<feature type="compositionally biased region" description="Polar residues" evidence="4">
    <location>
        <begin position="104"/>
        <end position="121"/>
    </location>
</feature>
<dbReference type="PANTHER" id="PTHR45641">
    <property type="entry name" value="TETRATRICOPEPTIDE REPEAT PROTEIN (AFU_ORTHOLOGUE AFUA_6G03870)"/>
    <property type="match status" value="1"/>
</dbReference>